<sequence length="282" mass="33713">MRQHLSRVRVDFPNKLKQLWHSEPGKRPTSSKLYDVLFRWNNEIISKKKTKFYQQFKEIEKGKFNKKQLSISTNLIYRVHSRAIYTSRLLDFKNLPEPQNSKEINDLFYRTKQFDLDIVSTEEINEFNREQTEQRLQAQIQIPPKNKFEKYLEKIEDPNNHEGVNYDLPESPTPLQISKFKLCKKMLAYQLETNSSDKEIADRIDLSVAETRDILFCCIEKFTLDRLLTYVNTITKELILKMLEKMDKQILKPLEYYEEQVSQSKQEERELVSSSQEQEQSI</sequence>
<dbReference type="AlphaFoldDB" id="A0A9N9N905"/>
<reference evidence="1" key="1">
    <citation type="submission" date="2021-06" db="EMBL/GenBank/DDBJ databases">
        <authorList>
            <person name="Kallberg Y."/>
            <person name="Tangrot J."/>
            <person name="Rosling A."/>
        </authorList>
    </citation>
    <scope>NUCLEOTIDE SEQUENCE</scope>
    <source>
        <strain evidence="1">IN212</strain>
    </source>
</reference>
<dbReference type="EMBL" id="CAJVPZ010022871">
    <property type="protein sequence ID" value="CAG8713439.1"/>
    <property type="molecule type" value="Genomic_DNA"/>
</dbReference>
<keyword evidence="2" id="KW-1185">Reference proteome</keyword>
<evidence type="ECO:0000313" key="2">
    <source>
        <dbReference type="Proteomes" id="UP000789396"/>
    </source>
</evidence>
<protein>
    <submittedName>
        <fullName evidence="1">19046_t:CDS:1</fullName>
    </submittedName>
</protein>
<accession>A0A9N9N905</accession>
<evidence type="ECO:0000313" key="1">
    <source>
        <dbReference type="EMBL" id="CAG8713439.1"/>
    </source>
</evidence>
<proteinExistence type="predicted"/>
<dbReference type="Proteomes" id="UP000789396">
    <property type="component" value="Unassembled WGS sequence"/>
</dbReference>
<gene>
    <name evidence="1" type="ORF">RFULGI_LOCUS10995</name>
</gene>
<name>A0A9N9N905_9GLOM</name>
<feature type="non-terminal residue" evidence="1">
    <location>
        <position position="1"/>
    </location>
</feature>
<comment type="caution">
    <text evidence="1">The sequence shown here is derived from an EMBL/GenBank/DDBJ whole genome shotgun (WGS) entry which is preliminary data.</text>
</comment>
<organism evidence="1 2">
    <name type="scientific">Racocetra fulgida</name>
    <dbReference type="NCBI Taxonomy" id="60492"/>
    <lineage>
        <taxon>Eukaryota</taxon>
        <taxon>Fungi</taxon>
        <taxon>Fungi incertae sedis</taxon>
        <taxon>Mucoromycota</taxon>
        <taxon>Glomeromycotina</taxon>
        <taxon>Glomeromycetes</taxon>
        <taxon>Diversisporales</taxon>
        <taxon>Gigasporaceae</taxon>
        <taxon>Racocetra</taxon>
    </lineage>
</organism>
<dbReference type="OrthoDB" id="2447130at2759"/>